<dbReference type="OrthoDB" id="2688364at2759"/>
<comment type="caution">
    <text evidence="1">The sequence shown here is derived from an EMBL/GenBank/DDBJ whole genome shotgun (WGS) entry which is preliminary data.</text>
</comment>
<dbReference type="AlphaFoldDB" id="A0A9P6ECD1"/>
<sequence>MGQLPSTLGPWSRRCTFIPPRDGYIHSRKSWRQCVPTEQRCLHYGTIKIWKPTFGDCESKTTRGSATAWNVSMPGGHKVDAINLFGSRIFILKRNQIVQWAPGSIPGIRLDSSPVDLLRARQTCKHIRDASLRHTVWAQIMYQIMLQHNIPAITFLPKLNQQTLEHLSLSPRKFRRKLEAGFDSGPKTISPVSAQYALYDPPGAKLAALGIENLLPYQWLDVCPGGRFLFTFRVVQKANGGSRTANFIQLWDLGTVGALYYPRVAACLVNPSPGAHQH</sequence>
<gene>
    <name evidence="1" type="ORF">CPB83DRAFT_496246</name>
</gene>
<accession>A0A9P6ECD1</accession>
<organism evidence="1 2">
    <name type="scientific">Crepidotus variabilis</name>
    <dbReference type="NCBI Taxonomy" id="179855"/>
    <lineage>
        <taxon>Eukaryota</taxon>
        <taxon>Fungi</taxon>
        <taxon>Dikarya</taxon>
        <taxon>Basidiomycota</taxon>
        <taxon>Agaricomycotina</taxon>
        <taxon>Agaricomycetes</taxon>
        <taxon>Agaricomycetidae</taxon>
        <taxon>Agaricales</taxon>
        <taxon>Agaricineae</taxon>
        <taxon>Crepidotaceae</taxon>
        <taxon>Crepidotus</taxon>
    </lineage>
</organism>
<evidence type="ECO:0000313" key="1">
    <source>
        <dbReference type="EMBL" id="KAF9526209.1"/>
    </source>
</evidence>
<protein>
    <submittedName>
        <fullName evidence="1">Uncharacterized protein</fullName>
    </submittedName>
</protein>
<name>A0A9P6ECD1_9AGAR</name>
<proteinExistence type="predicted"/>
<reference evidence="1" key="1">
    <citation type="submission" date="2020-11" db="EMBL/GenBank/DDBJ databases">
        <authorList>
            <consortium name="DOE Joint Genome Institute"/>
            <person name="Ahrendt S."/>
            <person name="Riley R."/>
            <person name="Andreopoulos W."/>
            <person name="Labutti K."/>
            <person name="Pangilinan J."/>
            <person name="Ruiz-Duenas F.J."/>
            <person name="Barrasa J.M."/>
            <person name="Sanchez-Garcia M."/>
            <person name="Camarero S."/>
            <person name="Miyauchi S."/>
            <person name="Serrano A."/>
            <person name="Linde D."/>
            <person name="Babiker R."/>
            <person name="Drula E."/>
            <person name="Ayuso-Fernandez I."/>
            <person name="Pacheco R."/>
            <person name="Padilla G."/>
            <person name="Ferreira P."/>
            <person name="Barriuso J."/>
            <person name="Kellner H."/>
            <person name="Castanera R."/>
            <person name="Alfaro M."/>
            <person name="Ramirez L."/>
            <person name="Pisabarro A.G."/>
            <person name="Kuo A."/>
            <person name="Tritt A."/>
            <person name="Lipzen A."/>
            <person name="He G."/>
            <person name="Yan M."/>
            <person name="Ng V."/>
            <person name="Cullen D."/>
            <person name="Martin F."/>
            <person name="Rosso M.-N."/>
            <person name="Henrissat B."/>
            <person name="Hibbett D."/>
            <person name="Martinez A.T."/>
            <person name="Grigoriev I.V."/>
        </authorList>
    </citation>
    <scope>NUCLEOTIDE SEQUENCE</scope>
    <source>
        <strain evidence="1">CBS 506.95</strain>
    </source>
</reference>
<evidence type="ECO:0000313" key="2">
    <source>
        <dbReference type="Proteomes" id="UP000807306"/>
    </source>
</evidence>
<dbReference type="Proteomes" id="UP000807306">
    <property type="component" value="Unassembled WGS sequence"/>
</dbReference>
<dbReference type="EMBL" id="MU157874">
    <property type="protein sequence ID" value="KAF9526209.1"/>
    <property type="molecule type" value="Genomic_DNA"/>
</dbReference>
<keyword evidence="2" id="KW-1185">Reference proteome</keyword>